<dbReference type="AlphaFoldDB" id="A0AB37HC78"/>
<dbReference type="GO" id="GO:0016407">
    <property type="term" value="F:acetyltransferase activity"/>
    <property type="evidence" value="ECO:0007669"/>
    <property type="project" value="InterPro"/>
</dbReference>
<dbReference type="PANTHER" id="PTHR11786">
    <property type="entry name" value="N-HYDROXYARYLAMINE O-ACETYLTRANSFERASE"/>
    <property type="match status" value="1"/>
</dbReference>
<dbReference type="Proteomes" id="UP000595512">
    <property type="component" value="Chromosome"/>
</dbReference>
<dbReference type="EMBL" id="CP066701">
    <property type="protein sequence ID" value="QQX26258.1"/>
    <property type="molecule type" value="Genomic_DNA"/>
</dbReference>
<dbReference type="InterPro" id="IPR053710">
    <property type="entry name" value="Arylamine_NAT_domain_sf"/>
</dbReference>
<dbReference type="InterPro" id="IPR001447">
    <property type="entry name" value="Arylamine_N-AcTrfase"/>
</dbReference>
<protein>
    <submittedName>
        <fullName evidence="2">Arylamine N-acetyltransferase</fullName>
    </submittedName>
</protein>
<name>A0AB37HC78_9BACI</name>
<accession>A0AB37HC78</accession>
<gene>
    <name evidence="2" type="ORF">JGZ69_05095</name>
</gene>
<evidence type="ECO:0000313" key="2">
    <source>
        <dbReference type="EMBL" id="QQX26258.1"/>
    </source>
</evidence>
<organism evidence="2 3">
    <name type="scientific">Heyndrickxia sporothermodurans</name>
    <dbReference type="NCBI Taxonomy" id="46224"/>
    <lineage>
        <taxon>Bacteria</taxon>
        <taxon>Bacillati</taxon>
        <taxon>Bacillota</taxon>
        <taxon>Bacilli</taxon>
        <taxon>Bacillales</taxon>
        <taxon>Bacillaceae</taxon>
        <taxon>Heyndrickxia</taxon>
    </lineage>
</organism>
<dbReference type="InterPro" id="IPR038765">
    <property type="entry name" value="Papain-like_cys_pep_sf"/>
</dbReference>
<comment type="similarity">
    <text evidence="1">Belongs to the arylamine N-acetyltransferase family.</text>
</comment>
<reference evidence="2 3" key="1">
    <citation type="submission" date="2020-12" db="EMBL/GenBank/DDBJ databases">
        <title>Taxonomic evaluation of the Bacillus sporothermodurans group of bacteria based on whole genome sequences.</title>
        <authorList>
            <person name="Fiedler G."/>
            <person name="Herbstmann A.-D."/>
            <person name="Doll E."/>
            <person name="Wenning M."/>
            <person name="Brinks E."/>
            <person name="Kabisch J."/>
            <person name="Breitenwieser F."/>
            <person name="Lappann M."/>
            <person name="Boehnlein C."/>
            <person name="Franz C."/>
        </authorList>
    </citation>
    <scope>NUCLEOTIDE SEQUENCE [LARGE SCALE GENOMIC DNA]</scope>
    <source>
        <strain evidence="2 3">DSM 10599</strain>
    </source>
</reference>
<dbReference type="KEGG" id="hspo:JGZ69_05095"/>
<dbReference type="SUPFAM" id="SSF54001">
    <property type="entry name" value="Cysteine proteinases"/>
    <property type="match status" value="1"/>
</dbReference>
<dbReference type="PANTHER" id="PTHR11786:SF0">
    <property type="entry name" value="ARYLAMINE N-ACETYLTRANSFERASE 4-RELATED"/>
    <property type="match status" value="1"/>
</dbReference>
<evidence type="ECO:0000313" key="3">
    <source>
        <dbReference type="Proteomes" id="UP000595512"/>
    </source>
</evidence>
<evidence type="ECO:0000256" key="1">
    <source>
        <dbReference type="ARBA" id="ARBA00006547"/>
    </source>
</evidence>
<dbReference type="Pfam" id="PF00797">
    <property type="entry name" value="Acetyltransf_2"/>
    <property type="match status" value="1"/>
</dbReference>
<dbReference type="RefSeq" id="WP_107921020.1">
    <property type="nucleotide sequence ID" value="NZ_CP066701.1"/>
</dbReference>
<sequence length="270" mass="32098">MEQTIEDYLNYLNYLKLEKETPSLNYLQRLIQQHLSRIPYETFSKFHYFQKHSNYVPPIEVFVENLKEKGWGGTCYTLNMNFSRLLSQLGFTCSLVRVNPGHLAIMVTLDQRQYYVDVGYGSPIMKPVELEAKRKHVLHGFGEEIAFTQKTMDKFEIDRRSNGKSFVKKEIEWTPLSETDIIEDIQQSYVDDDTNTTMRRISAVRFNGHECYFLRDHTIKVMTYRNIREIQMRDFAKWKTTVQEVYQIDDHSLLESVQFLKERGVVLFEK</sequence>
<dbReference type="Gene3D" id="3.30.2140.20">
    <property type="match status" value="1"/>
</dbReference>
<proteinExistence type="inferred from homology"/>